<dbReference type="InterPro" id="IPR036388">
    <property type="entry name" value="WH-like_DNA-bd_sf"/>
</dbReference>
<sequence>MLLEPRLMPLYEIKANLFKSLGHPARIRVLELLRDSEDNTAPVSHFLDYMEIEPSHLSQHLKVLRKNRVVSSRRDGAHVYYTVTDDGILELLDVALAFLTADPAPKKTTKVLATTGS</sequence>
<proteinExistence type="predicted"/>
<feature type="domain" description="HTH arsR-type" evidence="4">
    <location>
        <begin position="7"/>
        <end position="103"/>
    </location>
</feature>
<dbReference type="InterPro" id="IPR011991">
    <property type="entry name" value="ArsR-like_HTH"/>
</dbReference>
<keyword evidence="3" id="KW-0804">Transcription</keyword>
<dbReference type="InterPro" id="IPR001845">
    <property type="entry name" value="HTH_ArsR_DNA-bd_dom"/>
</dbReference>
<dbReference type="PROSITE" id="PS50987">
    <property type="entry name" value="HTH_ARSR_2"/>
    <property type="match status" value="1"/>
</dbReference>
<accession>A0A7W8WZK9</accession>
<dbReference type="InterPro" id="IPR051011">
    <property type="entry name" value="Metal_resp_trans_reg"/>
</dbReference>
<dbReference type="Gene3D" id="1.10.10.10">
    <property type="entry name" value="Winged helix-like DNA-binding domain superfamily/Winged helix DNA-binding domain"/>
    <property type="match status" value="1"/>
</dbReference>
<evidence type="ECO:0000313" key="6">
    <source>
        <dbReference type="Proteomes" id="UP000580797"/>
    </source>
</evidence>
<dbReference type="PANTHER" id="PTHR43132">
    <property type="entry name" value="ARSENICAL RESISTANCE OPERON REPRESSOR ARSR-RELATED"/>
    <property type="match status" value="1"/>
</dbReference>
<dbReference type="InterPro" id="IPR036390">
    <property type="entry name" value="WH_DNA-bd_sf"/>
</dbReference>
<dbReference type="AlphaFoldDB" id="A0A7W8WZK9"/>
<dbReference type="CDD" id="cd00090">
    <property type="entry name" value="HTH_ARSR"/>
    <property type="match status" value="1"/>
</dbReference>
<dbReference type="RefSeq" id="WP_183665837.1">
    <property type="nucleotide sequence ID" value="NZ_BAAARH010000008.1"/>
</dbReference>
<evidence type="ECO:0000313" key="5">
    <source>
        <dbReference type="EMBL" id="MBB5513501.1"/>
    </source>
</evidence>
<reference evidence="5 6" key="1">
    <citation type="submission" date="2020-08" db="EMBL/GenBank/DDBJ databases">
        <title>Sequencing the genomes of 1000 actinobacteria strains.</title>
        <authorList>
            <person name="Klenk H.-P."/>
        </authorList>
    </citation>
    <scope>NUCLEOTIDE SEQUENCE [LARGE SCALE GENOMIC DNA]</scope>
    <source>
        <strain evidence="5 6">DSM 105783</strain>
    </source>
</reference>
<keyword evidence="1" id="KW-0805">Transcription regulation</keyword>
<dbReference type="PANTHER" id="PTHR43132:SF2">
    <property type="entry name" value="ARSENICAL RESISTANCE OPERON REPRESSOR ARSR-RELATED"/>
    <property type="match status" value="1"/>
</dbReference>
<gene>
    <name evidence="5" type="ORF">HD598_002188</name>
</gene>
<dbReference type="SMART" id="SM00418">
    <property type="entry name" value="HTH_ARSR"/>
    <property type="match status" value="1"/>
</dbReference>
<evidence type="ECO:0000256" key="3">
    <source>
        <dbReference type="ARBA" id="ARBA00023163"/>
    </source>
</evidence>
<dbReference type="EMBL" id="JACHDR010000001">
    <property type="protein sequence ID" value="MBB5513501.1"/>
    <property type="molecule type" value="Genomic_DNA"/>
</dbReference>
<dbReference type="PRINTS" id="PR00778">
    <property type="entry name" value="HTHARSR"/>
</dbReference>
<name>A0A7W8WZK9_9MICC</name>
<evidence type="ECO:0000256" key="2">
    <source>
        <dbReference type="ARBA" id="ARBA00023125"/>
    </source>
</evidence>
<evidence type="ECO:0000256" key="1">
    <source>
        <dbReference type="ARBA" id="ARBA00023015"/>
    </source>
</evidence>
<organism evidence="5 6">
    <name type="scientific">Neomicrococcus aestuarii</name>
    <dbReference type="NCBI Taxonomy" id="556325"/>
    <lineage>
        <taxon>Bacteria</taxon>
        <taxon>Bacillati</taxon>
        <taxon>Actinomycetota</taxon>
        <taxon>Actinomycetes</taxon>
        <taxon>Micrococcales</taxon>
        <taxon>Micrococcaceae</taxon>
        <taxon>Neomicrococcus</taxon>
    </lineage>
</organism>
<dbReference type="GO" id="GO:0003677">
    <property type="term" value="F:DNA binding"/>
    <property type="evidence" value="ECO:0007669"/>
    <property type="project" value="UniProtKB-KW"/>
</dbReference>
<dbReference type="Proteomes" id="UP000580797">
    <property type="component" value="Unassembled WGS sequence"/>
</dbReference>
<dbReference type="Pfam" id="PF01022">
    <property type="entry name" value="HTH_5"/>
    <property type="match status" value="1"/>
</dbReference>
<comment type="caution">
    <text evidence="5">The sequence shown here is derived from an EMBL/GenBank/DDBJ whole genome shotgun (WGS) entry which is preliminary data.</text>
</comment>
<keyword evidence="2" id="KW-0238">DNA-binding</keyword>
<evidence type="ECO:0000259" key="4">
    <source>
        <dbReference type="PROSITE" id="PS50987"/>
    </source>
</evidence>
<dbReference type="NCBIfam" id="NF033788">
    <property type="entry name" value="HTH_metalloreg"/>
    <property type="match status" value="1"/>
</dbReference>
<protein>
    <submittedName>
        <fullName evidence="5">ArsR family transcriptional regulator</fullName>
    </submittedName>
</protein>
<dbReference type="GO" id="GO:0003700">
    <property type="term" value="F:DNA-binding transcription factor activity"/>
    <property type="evidence" value="ECO:0007669"/>
    <property type="project" value="InterPro"/>
</dbReference>
<dbReference type="SUPFAM" id="SSF46785">
    <property type="entry name" value="Winged helix' DNA-binding domain"/>
    <property type="match status" value="1"/>
</dbReference>